<feature type="region of interest" description="Disordered" evidence="1">
    <location>
        <begin position="112"/>
        <end position="146"/>
    </location>
</feature>
<protein>
    <submittedName>
        <fullName evidence="2">Uncharacterized protein</fullName>
    </submittedName>
</protein>
<dbReference type="EMBL" id="CP114202">
    <property type="protein sequence ID" value="WAU00087.1"/>
    <property type="molecule type" value="Genomic_DNA"/>
</dbReference>
<organism evidence="2 4">
    <name type="scientific">Streptomyces nigrescens</name>
    <dbReference type="NCBI Taxonomy" id="1920"/>
    <lineage>
        <taxon>Bacteria</taxon>
        <taxon>Bacillati</taxon>
        <taxon>Actinomycetota</taxon>
        <taxon>Actinomycetes</taxon>
        <taxon>Kitasatosporales</taxon>
        <taxon>Streptomycetaceae</taxon>
        <taxon>Streptomyces</taxon>
    </lineage>
</organism>
<evidence type="ECO:0000313" key="3">
    <source>
        <dbReference type="EMBL" id="WAU00087.1"/>
    </source>
</evidence>
<dbReference type="AlphaFoldDB" id="A0A640TQA6"/>
<accession>A0A640TQA6</accession>
<evidence type="ECO:0000256" key="1">
    <source>
        <dbReference type="SAM" id="MobiDB-lite"/>
    </source>
</evidence>
<name>A0A640TQA6_STRNI</name>
<dbReference type="Proteomes" id="UP001210609">
    <property type="component" value="Chromosome"/>
</dbReference>
<reference evidence="3 5" key="2">
    <citation type="submission" date="2022-12" db="EMBL/GenBank/DDBJ databases">
        <authorList>
            <person name="Ruckert C."/>
            <person name="Busche T."/>
            <person name="Kalinowski J."/>
            <person name="Wittmann C."/>
        </authorList>
    </citation>
    <scope>NUCLEOTIDE SEQUENCE [LARGE SCALE GENOMIC DNA]</scope>
    <source>
        <strain evidence="3 5">DSM 40555</strain>
    </source>
</reference>
<dbReference type="Proteomes" id="UP000429552">
    <property type="component" value="Unassembled WGS sequence"/>
</dbReference>
<reference evidence="2 4" key="1">
    <citation type="submission" date="2019-12" db="EMBL/GenBank/DDBJ databases">
        <title>Whole genome shotgun sequence of Streptomyces libani subsp. libani NBRC 13452.</title>
        <authorList>
            <person name="Ichikawa N."/>
            <person name="Kimura A."/>
            <person name="Kitahashi Y."/>
            <person name="Komaki H."/>
            <person name="Tamura T."/>
        </authorList>
    </citation>
    <scope>NUCLEOTIDE SEQUENCE [LARGE SCALE GENOMIC DNA]</scope>
    <source>
        <strain evidence="2 4">NBRC 13452</strain>
    </source>
</reference>
<evidence type="ECO:0000313" key="4">
    <source>
        <dbReference type="Proteomes" id="UP000429552"/>
    </source>
</evidence>
<gene>
    <name evidence="2" type="ORF">Sliba_61510</name>
    <name evidence="3" type="ORF">STRLI_006303</name>
</gene>
<dbReference type="RefSeq" id="WP_159489856.1">
    <property type="nucleotide sequence ID" value="NZ_BLIP01000002.1"/>
</dbReference>
<feature type="region of interest" description="Disordered" evidence="1">
    <location>
        <begin position="271"/>
        <end position="299"/>
    </location>
</feature>
<proteinExistence type="predicted"/>
<sequence length="421" mass="46070">MWAQFAPFLDHGPALLAHPEATLPLLDPADRAAGRWPYRLRVLRDALDGGARVQADFQFVADALVPGHPRAKEVFDRAIVERNAEGWDCSLTWMENAGALVEMSRAEQALRRGSEGLKRSAQAKAARTRSPLAARESAAPVQESAHARPIGEGTTVGLARASAFFRHHQTRLRAASSSSARPQPLRGALLVAETRPHITVSHHNRFGVVAAASHENHVADHMLRRVGFERLPGSNHYALTEPNRDPTRRGQQAVQSLRAAQYTVTSDAAYDLNPHTPLNTHQGLDRLENRSSGQTASASARALDAEIRAAQIVVHDQVRDREGTLRAVGTDVRTREGLLLRGEGDLRYVESRLEHTGRAFDAFYSMPGNERRDPRLSMMQRRAQAATAISPARAGVALPQQPAAAVAYRPATATQQPVRAR</sequence>
<keyword evidence="5" id="KW-1185">Reference proteome</keyword>
<evidence type="ECO:0000313" key="5">
    <source>
        <dbReference type="Proteomes" id="UP001210609"/>
    </source>
</evidence>
<dbReference type="EMBL" id="BLIP01000002">
    <property type="protein sequence ID" value="GFE25698.1"/>
    <property type="molecule type" value="Genomic_DNA"/>
</dbReference>
<evidence type="ECO:0000313" key="2">
    <source>
        <dbReference type="EMBL" id="GFE25698.1"/>
    </source>
</evidence>